<keyword evidence="3" id="KW-1185">Reference proteome</keyword>
<dbReference type="AlphaFoldDB" id="A0A1R3RJR6"/>
<gene>
    <name evidence="2" type="ORF">ASPCADRAFT_131324</name>
</gene>
<dbReference type="EMBL" id="KV907501">
    <property type="protein sequence ID" value="OOF94719.1"/>
    <property type="molecule type" value="Genomic_DNA"/>
</dbReference>
<reference evidence="3" key="1">
    <citation type="journal article" date="2017" name="Genome Biol.">
        <title>Comparative genomics reveals high biological diversity and specific adaptations in the industrially and medically important fungal genus Aspergillus.</title>
        <authorList>
            <person name="de Vries R.P."/>
            <person name="Riley R."/>
            <person name="Wiebenga A."/>
            <person name="Aguilar-Osorio G."/>
            <person name="Amillis S."/>
            <person name="Uchima C.A."/>
            <person name="Anderluh G."/>
            <person name="Asadollahi M."/>
            <person name="Askin M."/>
            <person name="Barry K."/>
            <person name="Battaglia E."/>
            <person name="Bayram O."/>
            <person name="Benocci T."/>
            <person name="Braus-Stromeyer S.A."/>
            <person name="Caldana C."/>
            <person name="Canovas D."/>
            <person name="Cerqueira G.C."/>
            <person name="Chen F."/>
            <person name="Chen W."/>
            <person name="Choi C."/>
            <person name="Clum A."/>
            <person name="Dos Santos R.A."/>
            <person name="Damasio A.R."/>
            <person name="Diallinas G."/>
            <person name="Emri T."/>
            <person name="Fekete E."/>
            <person name="Flipphi M."/>
            <person name="Freyberg S."/>
            <person name="Gallo A."/>
            <person name="Gournas C."/>
            <person name="Habgood R."/>
            <person name="Hainaut M."/>
            <person name="Harispe M.L."/>
            <person name="Henrissat B."/>
            <person name="Hilden K.S."/>
            <person name="Hope R."/>
            <person name="Hossain A."/>
            <person name="Karabika E."/>
            <person name="Karaffa L."/>
            <person name="Karanyi Z."/>
            <person name="Krasevec N."/>
            <person name="Kuo A."/>
            <person name="Kusch H."/>
            <person name="LaButti K."/>
            <person name="Lagendijk E.L."/>
            <person name="Lapidus A."/>
            <person name="Levasseur A."/>
            <person name="Lindquist E."/>
            <person name="Lipzen A."/>
            <person name="Logrieco A.F."/>
            <person name="MacCabe A."/>
            <person name="Maekelae M.R."/>
            <person name="Malavazi I."/>
            <person name="Melin P."/>
            <person name="Meyer V."/>
            <person name="Mielnichuk N."/>
            <person name="Miskei M."/>
            <person name="Molnar A.P."/>
            <person name="Mule G."/>
            <person name="Ngan C.Y."/>
            <person name="Orejas M."/>
            <person name="Orosz E."/>
            <person name="Ouedraogo J.P."/>
            <person name="Overkamp K.M."/>
            <person name="Park H.-S."/>
            <person name="Perrone G."/>
            <person name="Piumi F."/>
            <person name="Punt P.J."/>
            <person name="Ram A.F."/>
            <person name="Ramon A."/>
            <person name="Rauscher S."/>
            <person name="Record E."/>
            <person name="Riano-Pachon D.M."/>
            <person name="Robert V."/>
            <person name="Roehrig J."/>
            <person name="Ruller R."/>
            <person name="Salamov A."/>
            <person name="Salih N.S."/>
            <person name="Samson R.A."/>
            <person name="Sandor E."/>
            <person name="Sanguinetti M."/>
            <person name="Schuetze T."/>
            <person name="Sepcic K."/>
            <person name="Shelest E."/>
            <person name="Sherlock G."/>
            <person name="Sophianopoulou V."/>
            <person name="Squina F.M."/>
            <person name="Sun H."/>
            <person name="Susca A."/>
            <person name="Todd R.B."/>
            <person name="Tsang A."/>
            <person name="Unkles S.E."/>
            <person name="van de Wiele N."/>
            <person name="van Rossen-Uffink D."/>
            <person name="Oliveira J.V."/>
            <person name="Vesth T.C."/>
            <person name="Visser J."/>
            <person name="Yu J.-H."/>
            <person name="Zhou M."/>
            <person name="Andersen M.R."/>
            <person name="Archer D.B."/>
            <person name="Baker S.E."/>
            <person name="Benoit I."/>
            <person name="Brakhage A.A."/>
            <person name="Braus G.H."/>
            <person name="Fischer R."/>
            <person name="Frisvad J.C."/>
            <person name="Goldman G.H."/>
            <person name="Houbraken J."/>
            <person name="Oakley B."/>
            <person name="Pocsi I."/>
            <person name="Scazzocchio C."/>
            <person name="Seiboth B."/>
            <person name="vanKuyk P.A."/>
            <person name="Wortman J."/>
            <person name="Dyer P.S."/>
            <person name="Grigoriev I.V."/>
        </authorList>
    </citation>
    <scope>NUCLEOTIDE SEQUENCE [LARGE SCALE GENOMIC DNA]</scope>
    <source>
        <strain evidence="3">ITEM 5010</strain>
    </source>
</reference>
<evidence type="ECO:0000313" key="2">
    <source>
        <dbReference type="EMBL" id="OOF94719.1"/>
    </source>
</evidence>
<evidence type="ECO:0000256" key="1">
    <source>
        <dbReference type="SAM" id="MobiDB-lite"/>
    </source>
</evidence>
<protein>
    <submittedName>
        <fullName evidence="2">Uncharacterized protein</fullName>
    </submittedName>
</protein>
<organism evidence="2 3">
    <name type="scientific">Aspergillus carbonarius (strain ITEM 5010)</name>
    <dbReference type="NCBI Taxonomy" id="602072"/>
    <lineage>
        <taxon>Eukaryota</taxon>
        <taxon>Fungi</taxon>
        <taxon>Dikarya</taxon>
        <taxon>Ascomycota</taxon>
        <taxon>Pezizomycotina</taxon>
        <taxon>Eurotiomycetes</taxon>
        <taxon>Eurotiomycetidae</taxon>
        <taxon>Eurotiales</taxon>
        <taxon>Aspergillaceae</taxon>
        <taxon>Aspergillus</taxon>
        <taxon>Aspergillus subgen. Circumdati</taxon>
    </lineage>
</organism>
<dbReference type="OrthoDB" id="5363290at2759"/>
<accession>A0A1R3RJR6</accession>
<dbReference type="VEuPathDB" id="FungiDB:ASPCADRAFT_131324"/>
<evidence type="ECO:0000313" key="3">
    <source>
        <dbReference type="Proteomes" id="UP000188318"/>
    </source>
</evidence>
<dbReference type="Proteomes" id="UP000188318">
    <property type="component" value="Unassembled WGS sequence"/>
</dbReference>
<name>A0A1R3RJR6_ASPC5</name>
<feature type="region of interest" description="Disordered" evidence="1">
    <location>
        <begin position="32"/>
        <end position="68"/>
    </location>
</feature>
<sequence>MASYSAQPWWSLHFKSTQRAVMVLTRGIGSRHKNDGSHCPLTMVTSGGATERDGPAPPSTSSASQQRSRHPLLALPVTIGTQKNLHFSTPDWPWSRSSLSILRIAIVQGLTRQGSRTTRRICLTPIRSTLLSYVRGGQTLQGARWPTRGHRVARFPADTRLLFYDARFYTR</sequence>
<proteinExistence type="predicted"/>